<sequence>MRKSIVVLFLLIAGSVFASNRRSMKVDGCEYVVLASRSVEQDKAWNGVVEALQRLHGAEVVYYAEKPAETLEALRRMRPRYVAVVEKPEQITRDYIIGMHILSRKVTSSIYADFMWGIITGLDADMAMKMVNNAKEPLEIRNGLISQNRVELTEADWERFGYVSWGKSGMKMERGDTLAMEYWPAVKQVEKFNDLYRRVKPDFVLSESYAPNYHLSMPDNFSVHERIYARDGIFHHVMQEVKIEDNQISRQDTSDNEMNWAGERKVYIAAGSYGCDVDKPEKSCALAWMGRPNVTSMVGYPVNQVMLGQAVWGGLKFWHVTPGRYTMAEAYFLGQQHILYTLQNFSPSLLEASYDFNWDVMNDISGIYERMAKVMGKEAVGDILGFWQERDLLAYFGDPKWDVRFRPEEETYTVKTVRKGKKYVITLKTKENFSVDRLDGIYMRMFDNQIPGEPATVGKIPFAVIFPERLKNPRLAPEQDWRVALSDDMLLVYDTWFEPGKTYKLVLSVD</sequence>
<keyword evidence="3" id="KW-1185">Reference proteome</keyword>
<name>A0ABR7D2J4_9BACT</name>
<evidence type="ECO:0000313" key="3">
    <source>
        <dbReference type="Proteomes" id="UP000646484"/>
    </source>
</evidence>
<feature type="chain" id="PRO_5046973566" evidence="1">
    <location>
        <begin position="19"/>
        <end position="510"/>
    </location>
</feature>
<reference evidence="2 3" key="1">
    <citation type="submission" date="2020-08" db="EMBL/GenBank/DDBJ databases">
        <title>Genome public.</title>
        <authorList>
            <person name="Liu C."/>
            <person name="Sun Q."/>
        </authorList>
    </citation>
    <scope>NUCLEOTIDE SEQUENCE [LARGE SCALE GENOMIC DNA]</scope>
    <source>
        <strain evidence="2 3">NSJ-56</strain>
    </source>
</reference>
<organism evidence="2 3">
    <name type="scientific">Butyricimonas hominis</name>
    <dbReference type="NCBI Taxonomy" id="2763032"/>
    <lineage>
        <taxon>Bacteria</taxon>
        <taxon>Pseudomonadati</taxon>
        <taxon>Bacteroidota</taxon>
        <taxon>Bacteroidia</taxon>
        <taxon>Bacteroidales</taxon>
        <taxon>Odoribacteraceae</taxon>
        <taxon>Butyricimonas</taxon>
    </lineage>
</organism>
<protein>
    <submittedName>
        <fullName evidence="2">Uncharacterized protein</fullName>
    </submittedName>
</protein>
<comment type="caution">
    <text evidence="2">The sequence shown here is derived from an EMBL/GenBank/DDBJ whole genome shotgun (WGS) entry which is preliminary data.</text>
</comment>
<feature type="signal peptide" evidence="1">
    <location>
        <begin position="1"/>
        <end position="18"/>
    </location>
</feature>
<gene>
    <name evidence="2" type="ORF">H8S64_13720</name>
</gene>
<dbReference type="Proteomes" id="UP000646484">
    <property type="component" value="Unassembled WGS sequence"/>
</dbReference>
<evidence type="ECO:0000256" key="1">
    <source>
        <dbReference type="SAM" id="SignalP"/>
    </source>
</evidence>
<keyword evidence="1" id="KW-0732">Signal</keyword>
<proteinExistence type="predicted"/>
<dbReference type="EMBL" id="JACOOH010000006">
    <property type="protein sequence ID" value="MBC5622158.1"/>
    <property type="molecule type" value="Genomic_DNA"/>
</dbReference>
<accession>A0ABR7D2J4</accession>
<dbReference type="RefSeq" id="WP_186976694.1">
    <property type="nucleotide sequence ID" value="NZ_JACOOH010000006.1"/>
</dbReference>
<evidence type="ECO:0000313" key="2">
    <source>
        <dbReference type="EMBL" id="MBC5622158.1"/>
    </source>
</evidence>